<organism evidence="2">
    <name type="scientific">uncultured marine thaumarchaeote KM3_06_A04</name>
    <dbReference type="NCBI Taxonomy" id="1455973"/>
    <lineage>
        <taxon>Archaea</taxon>
        <taxon>Nitrososphaerota</taxon>
        <taxon>environmental samples</taxon>
    </lineage>
</organism>
<keyword evidence="1" id="KW-1133">Transmembrane helix</keyword>
<proteinExistence type="predicted"/>
<dbReference type="AlphaFoldDB" id="A0A075GA35"/>
<reference evidence="2" key="1">
    <citation type="journal article" date="2014" name="Genome Biol. Evol.">
        <title>Pangenome evidence for extensive interdomain horizontal transfer affecting lineage core and shell genes in uncultured planktonic thaumarchaeota and euryarchaeota.</title>
        <authorList>
            <person name="Deschamps P."/>
            <person name="Zivanovic Y."/>
            <person name="Moreira D."/>
            <person name="Rodriguez-Valera F."/>
            <person name="Lopez-Garcia P."/>
        </authorList>
    </citation>
    <scope>NUCLEOTIDE SEQUENCE</scope>
</reference>
<name>A0A075GA35_9ARCH</name>
<dbReference type="EMBL" id="KF900538">
    <property type="protein sequence ID" value="AIE98557.1"/>
    <property type="molecule type" value="Genomic_DNA"/>
</dbReference>
<keyword evidence="1" id="KW-0812">Transmembrane</keyword>
<keyword evidence="1" id="KW-0472">Membrane</keyword>
<protein>
    <submittedName>
        <fullName evidence="2">Uncharacterized protein</fullName>
    </submittedName>
</protein>
<accession>A0A075GA35</accession>
<evidence type="ECO:0000313" key="2">
    <source>
        <dbReference type="EMBL" id="AIE98557.1"/>
    </source>
</evidence>
<evidence type="ECO:0000256" key="1">
    <source>
        <dbReference type="SAM" id="Phobius"/>
    </source>
</evidence>
<sequence length="201" mass="23669">MLLNRGSFLNKAMAEYITKYPKTISFLDVVCGSLKGIVNIDNRSNVEQLHVVVKKNANELLKIFLHEGFTKVKFEHKQPFQIGNGLSLKLKKPWEMHVRFVKLKKELIAIHAEVEVSRDYLQHLFCQRTPVIYEIENMLNKYEIDYKVWNNKIKKYVQTVFDNYKIKLVTPNLPVFAWKPMLFVIGTIGAMYLWKYLDTVL</sequence>
<feature type="transmembrane region" description="Helical" evidence="1">
    <location>
        <begin position="175"/>
        <end position="194"/>
    </location>
</feature>